<proteinExistence type="predicted"/>
<evidence type="ECO:0008006" key="4">
    <source>
        <dbReference type="Google" id="ProtNLM"/>
    </source>
</evidence>
<keyword evidence="1" id="KW-0812">Transmembrane</keyword>
<protein>
    <recommendedName>
        <fullName evidence="4">MFS transporter</fullName>
    </recommendedName>
</protein>
<evidence type="ECO:0000313" key="2">
    <source>
        <dbReference type="EMBL" id="GAA0620380.1"/>
    </source>
</evidence>
<keyword evidence="3" id="KW-1185">Reference proteome</keyword>
<dbReference type="EMBL" id="BAAAHE010000017">
    <property type="protein sequence ID" value="GAA0620380.1"/>
    <property type="molecule type" value="Genomic_DNA"/>
</dbReference>
<sequence length="201" mass="21086">MQIRPSHWLIGLRASVVGAIGFTLGVIGHVFADGLLPGPMTLLGLLAFAVLVAVPMLVRPAGRLLIVALVVGSQAIVHLLLTLTAGHTGEGGAVHGPPADVRSWVAHLLQDAHEHGWMMAAHAGAAAVVGLWLARGERCLWTILVLVGRRLRLRFVVIPGVMALPARVSARTTAELPALRSSVWDALSVARRGPPARVATA</sequence>
<feature type="transmembrane region" description="Helical" evidence="1">
    <location>
        <begin position="38"/>
        <end position="58"/>
    </location>
</feature>
<keyword evidence="1" id="KW-1133">Transmembrane helix</keyword>
<feature type="transmembrane region" description="Helical" evidence="1">
    <location>
        <begin position="116"/>
        <end position="134"/>
    </location>
</feature>
<feature type="transmembrane region" description="Helical" evidence="1">
    <location>
        <begin position="65"/>
        <end position="85"/>
    </location>
</feature>
<feature type="transmembrane region" description="Helical" evidence="1">
    <location>
        <begin position="12"/>
        <end position="32"/>
    </location>
</feature>
<name>A0ABN1GV04_9ACTN</name>
<evidence type="ECO:0000313" key="3">
    <source>
        <dbReference type="Proteomes" id="UP001500957"/>
    </source>
</evidence>
<comment type="caution">
    <text evidence="2">The sequence shown here is derived from an EMBL/GenBank/DDBJ whole genome shotgun (WGS) entry which is preliminary data.</text>
</comment>
<dbReference type="Proteomes" id="UP001500957">
    <property type="component" value="Unassembled WGS sequence"/>
</dbReference>
<accession>A0ABN1GV04</accession>
<keyword evidence="1" id="KW-0472">Membrane</keyword>
<evidence type="ECO:0000256" key="1">
    <source>
        <dbReference type="SAM" id="Phobius"/>
    </source>
</evidence>
<dbReference type="RefSeq" id="WP_344604927.1">
    <property type="nucleotide sequence ID" value="NZ_BAAAHE010000017.1"/>
</dbReference>
<organism evidence="2 3">
    <name type="scientific">Sporichthya brevicatena</name>
    <dbReference type="NCBI Taxonomy" id="171442"/>
    <lineage>
        <taxon>Bacteria</taxon>
        <taxon>Bacillati</taxon>
        <taxon>Actinomycetota</taxon>
        <taxon>Actinomycetes</taxon>
        <taxon>Sporichthyales</taxon>
        <taxon>Sporichthyaceae</taxon>
        <taxon>Sporichthya</taxon>
    </lineage>
</organism>
<gene>
    <name evidence="2" type="ORF">GCM10009547_23720</name>
</gene>
<reference evidence="3" key="1">
    <citation type="journal article" date="2019" name="Int. J. Syst. Evol. Microbiol.">
        <title>The Global Catalogue of Microorganisms (GCM) 10K type strain sequencing project: providing services to taxonomists for standard genome sequencing and annotation.</title>
        <authorList>
            <consortium name="The Broad Institute Genomics Platform"/>
            <consortium name="The Broad Institute Genome Sequencing Center for Infectious Disease"/>
            <person name="Wu L."/>
            <person name="Ma J."/>
        </authorList>
    </citation>
    <scope>NUCLEOTIDE SEQUENCE [LARGE SCALE GENOMIC DNA]</scope>
    <source>
        <strain evidence="3">JCM 10671</strain>
    </source>
</reference>